<evidence type="ECO:0000313" key="2">
    <source>
        <dbReference type="Proteomes" id="UP000030760"/>
    </source>
</evidence>
<gene>
    <name evidence="1" type="ORF">SBD_0232</name>
</gene>
<dbReference type="InterPro" id="IPR029016">
    <property type="entry name" value="GAF-like_dom_sf"/>
</dbReference>
<protein>
    <submittedName>
        <fullName evidence="1">Uncharacterized protein</fullName>
    </submittedName>
</protein>
<reference evidence="2" key="1">
    <citation type="journal article" date="2013" name="Genome Announc.">
        <title>Draft Genome Sequence of Streptomyces bottropensis ATCC 25435, a Bottromycin-Producing Actinomycete.</title>
        <authorList>
            <person name="Zhang H."/>
            <person name="Zhou W."/>
            <person name="Zhuang Y."/>
            <person name="Liang X."/>
            <person name="Liu T."/>
        </authorList>
    </citation>
    <scope>NUCLEOTIDE SEQUENCE [LARGE SCALE GENOMIC DNA]</scope>
    <source>
        <strain evidence="2">ATCC 25435</strain>
    </source>
</reference>
<accession>M3FWY2</accession>
<dbReference type="Gene3D" id="3.30.450.40">
    <property type="match status" value="1"/>
</dbReference>
<sequence>MVRPTASRPKPAEPPSTAEEVSVLLDDYELIGVGGPNAAHSAAELSAANDRGRLRGIVAAHGEFEHGVTEYAVPVRDAGGHIRAAVSVVGRQQDLLSVSGRCARPSPWLPPHWPRPSRTTPRTGRARRTLSLAVRAIASE</sequence>
<evidence type="ECO:0000313" key="1">
    <source>
        <dbReference type="EMBL" id="EMF57560.1"/>
    </source>
</evidence>
<dbReference type="GeneID" id="96268219"/>
<dbReference type="AlphaFoldDB" id="M3FWY2"/>
<name>M3FWY2_9ACTN</name>
<dbReference type="Proteomes" id="UP000030760">
    <property type="component" value="Unassembled WGS sequence"/>
</dbReference>
<dbReference type="EMBL" id="KB405056">
    <property type="protein sequence ID" value="EMF57560.1"/>
    <property type="molecule type" value="Genomic_DNA"/>
</dbReference>
<dbReference type="SUPFAM" id="SSF55781">
    <property type="entry name" value="GAF domain-like"/>
    <property type="match status" value="1"/>
</dbReference>
<organism evidence="1 2">
    <name type="scientific">Streptomyces bottropensis ATCC 25435</name>
    <dbReference type="NCBI Taxonomy" id="1054862"/>
    <lineage>
        <taxon>Bacteria</taxon>
        <taxon>Bacillati</taxon>
        <taxon>Actinomycetota</taxon>
        <taxon>Actinomycetes</taxon>
        <taxon>Kitasatosporales</taxon>
        <taxon>Streptomycetaceae</taxon>
        <taxon>Streptomyces</taxon>
    </lineage>
</organism>
<proteinExistence type="predicted"/>
<dbReference type="RefSeq" id="WP_005473795.1">
    <property type="nucleotide sequence ID" value="NZ_KB405056.1"/>
</dbReference>